<dbReference type="Proteomes" id="UP001523566">
    <property type="component" value="Unassembled WGS sequence"/>
</dbReference>
<dbReference type="RefSeq" id="WP_262064997.1">
    <property type="nucleotide sequence ID" value="NZ_JAMXOD010000002.1"/>
</dbReference>
<reference evidence="2 3" key="1">
    <citation type="journal article" date="2022" name="Genome Biol. Evol.">
        <title>Host diet, physiology and behaviors set the stage for Lachnospiraceae cladogenesis.</title>
        <authorList>
            <person name="Vera-Ponce De Leon A."/>
            <person name="Schneider M."/>
            <person name="Jahnes B.C."/>
            <person name="Sadowski V."/>
            <person name="Camuy-Velez L.A."/>
            <person name="Duan J."/>
            <person name="Sabree Z.L."/>
        </authorList>
    </citation>
    <scope>NUCLEOTIDE SEQUENCE [LARGE SCALE GENOMIC DNA]</scope>
    <source>
        <strain evidence="2 3">PAL113</strain>
    </source>
</reference>
<protein>
    <recommendedName>
        <fullName evidence="4">Secreted protein</fullName>
    </recommendedName>
</protein>
<keyword evidence="3" id="KW-1185">Reference proteome</keyword>
<comment type="caution">
    <text evidence="2">The sequence shown here is derived from an EMBL/GenBank/DDBJ whole genome shotgun (WGS) entry which is preliminary data.</text>
</comment>
<evidence type="ECO:0000256" key="1">
    <source>
        <dbReference type="SAM" id="Phobius"/>
    </source>
</evidence>
<keyword evidence="1" id="KW-0812">Transmembrane</keyword>
<gene>
    <name evidence="2" type="ORF">NK125_02150</name>
</gene>
<keyword evidence="1" id="KW-0472">Membrane</keyword>
<sequence length="75" mass="8786">MKKFISFCLKLLVIMTVIAGVVYVIKTYFSSDDEDEFVDDYKDLDFRLDEDLKDVNDREYVTLSNNNESNESESL</sequence>
<organism evidence="2 3">
    <name type="scientific">Aequitasia blattaphilus</name>
    <dbReference type="NCBI Taxonomy" id="2949332"/>
    <lineage>
        <taxon>Bacteria</taxon>
        <taxon>Bacillati</taxon>
        <taxon>Bacillota</taxon>
        <taxon>Clostridia</taxon>
        <taxon>Lachnospirales</taxon>
        <taxon>Lachnospiraceae</taxon>
        <taxon>Aequitasia</taxon>
    </lineage>
</organism>
<evidence type="ECO:0000313" key="3">
    <source>
        <dbReference type="Proteomes" id="UP001523566"/>
    </source>
</evidence>
<name>A0ABT1E5U7_9FIRM</name>
<accession>A0ABT1E5U7</accession>
<keyword evidence="1" id="KW-1133">Transmembrane helix</keyword>
<evidence type="ECO:0000313" key="2">
    <source>
        <dbReference type="EMBL" id="MCP1101215.1"/>
    </source>
</evidence>
<feature type="transmembrane region" description="Helical" evidence="1">
    <location>
        <begin position="7"/>
        <end position="25"/>
    </location>
</feature>
<proteinExistence type="predicted"/>
<evidence type="ECO:0008006" key="4">
    <source>
        <dbReference type="Google" id="ProtNLM"/>
    </source>
</evidence>
<dbReference type="EMBL" id="JAMZFW010000002">
    <property type="protein sequence ID" value="MCP1101215.1"/>
    <property type="molecule type" value="Genomic_DNA"/>
</dbReference>